<feature type="domain" description="RRM" evidence="5">
    <location>
        <begin position="200"/>
        <end position="276"/>
    </location>
</feature>
<dbReference type="OMA" id="YQAGATH"/>
<name>Q4N1H3_THEPA</name>
<comment type="subcellular location">
    <subcellularLocation>
        <location evidence="1">Nucleus</location>
    </subcellularLocation>
</comment>
<dbReference type="GO" id="GO:0003723">
    <property type="term" value="F:RNA binding"/>
    <property type="evidence" value="ECO:0007669"/>
    <property type="project" value="UniProtKB-UniRule"/>
</dbReference>
<evidence type="ECO:0000313" key="7">
    <source>
        <dbReference type="Proteomes" id="UP000001949"/>
    </source>
</evidence>
<dbReference type="InterPro" id="IPR035979">
    <property type="entry name" value="RBD_domain_sf"/>
</dbReference>
<evidence type="ECO:0000256" key="3">
    <source>
        <dbReference type="PROSITE-ProRule" id="PRU00176"/>
    </source>
</evidence>
<dbReference type="VEuPathDB" id="PiroplasmaDB:TpMuguga_04g00766"/>
<dbReference type="KEGG" id="tpv:TP04_0766"/>
<feature type="compositionally biased region" description="Basic and acidic residues" evidence="4">
    <location>
        <begin position="1"/>
        <end position="28"/>
    </location>
</feature>
<feature type="region of interest" description="Disordered" evidence="4">
    <location>
        <begin position="358"/>
        <end position="382"/>
    </location>
</feature>
<dbReference type="EMBL" id="AAGK01000004">
    <property type="protein sequence ID" value="EAN32119.1"/>
    <property type="molecule type" value="Genomic_DNA"/>
</dbReference>
<feature type="region of interest" description="Disordered" evidence="4">
    <location>
        <begin position="1"/>
        <end position="90"/>
    </location>
</feature>
<feature type="compositionally biased region" description="Basic and acidic residues" evidence="4">
    <location>
        <begin position="35"/>
        <end position="81"/>
    </location>
</feature>
<accession>Q4N1H3</accession>
<gene>
    <name evidence="6" type="ordered locus">TP04_0766</name>
</gene>
<dbReference type="GO" id="GO:0005654">
    <property type="term" value="C:nucleoplasm"/>
    <property type="evidence" value="ECO:0007669"/>
    <property type="project" value="TreeGrafter"/>
</dbReference>
<feature type="domain" description="RRM" evidence="5">
    <location>
        <begin position="116"/>
        <end position="197"/>
    </location>
</feature>
<dbReference type="eggNOG" id="KOG0118">
    <property type="taxonomic scope" value="Eukaryota"/>
</dbReference>
<organism evidence="6 7">
    <name type="scientific">Theileria parva</name>
    <name type="common">East coast fever infection agent</name>
    <dbReference type="NCBI Taxonomy" id="5875"/>
    <lineage>
        <taxon>Eukaryota</taxon>
        <taxon>Sar</taxon>
        <taxon>Alveolata</taxon>
        <taxon>Apicomplexa</taxon>
        <taxon>Aconoidasida</taxon>
        <taxon>Piroplasmida</taxon>
        <taxon>Theileriidae</taxon>
        <taxon>Theileria</taxon>
    </lineage>
</organism>
<dbReference type="AlphaFoldDB" id="Q4N1H3"/>
<comment type="caution">
    <text evidence="6">The sequence shown here is derived from an EMBL/GenBank/DDBJ whole genome shotgun (WGS) entry which is preliminary data.</text>
</comment>
<dbReference type="SUPFAM" id="SSF54928">
    <property type="entry name" value="RNA-binding domain, RBD"/>
    <property type="match status" value="2"/>
</dbReference>
<reference evidence="6 7" key="1">
    <citation type="journal article" date="2005" name="Science">
        <title>Genome sequence of Theileria parva, a bovine pathogen that transforms lymphocytes.</title>
        <authorList>
            <person name="Gardner M.J."/>
            <person name="Bishop R."/>
            <person name="Shah T."/>
            <person name="de Villiers E.P."/>
            <person name="Carlton J.M."/>
            <person name="Hall N."/>
            <person name="Ren Q."/>
            <person name="Paulsen I.T."/>
            <person name="Pain A."/>
            <person name="Berriman M."/>
            <person name="Wilson R.J.M."/>
            <person name="Sato S."/>
            <person name="Ralph S.A."/>
            <person name="Mann D.J."/>
            <person name="Xiong Z."/>
            <person name="Shallom S.J."/>
            <person name="Weidman J."/>
            <person name="Jiang L."/>
            <person name="Lynn J."/>
            <person name="Weaver B."/>
            <person name="Shoaibi A."/>
            <person name="Domingo A.R."/>
            <person name="Wasawo D."/>
            <person name="Crabtree J."/>
            <person name="Wortman J.R."/>
            <person name="Haas B."/>
            <person name="Angiuoli S.V."/>
            <person name="Creasy T.H."/>
            <person name="Lu C."/>
            <person name="Suh B."/>
            <person name="Silva J.C."/>
            <person name="Utterback T.R."/>
            <person name="Feldblyum T.V."/>
            <person name="Pertea M."/>
            <person name="Allen J."/>
            <person name="Nierman W.C."/>
            <person name="Taracha E.L.N."/>
            <person name="Salzberg S.L."/>
            <person name="White O.R."/>
            <person name="Fitzhugh H.A."/>
            <person name="Morzaria S."/>
            <person name="Venter J.C."/>
            <person name="Fraser C.M."/>
            <person name="Nene V."/>
        </authorList>
    </citation>
    <scope>NUCLEOTIDE SEQUENCE [LARGE SCALE GENOMIC DNA]</scope>
    <source>
        <strain evidence="6 7">Muguga</strain>
    </source>
</reference>
<feature type="region of interest" description="Disordered" evidence="4">
    <location>
        <begin position="460"/>
        <end position="481"/>
    </location>
</feature>
<evidence type="ECO:0000259" key="5">
    <source>
        <dbReference type="PROSITE" id="PS50102"/>
    </source>
</evidence>
<dbReference type="STRING" id="5875.Q4N1H3"/>
<keyword evidence="3" id="KW-0694">RNA-binding</keyword>
<dbReference type="GO" id="GO:0000785">
    <property type="term" value="C:chromatin"/>
    <property type="evidence" value="ECO:0007669"/>
    <property type="project" value="TreeGrafter"/>
</dbReference>
<dbReference type="PANTHER" id="PTHR48033:SF10">
    <property type="entry name" value="RNA-BINDING PROTEIN SQUID"/>
    <property type="match status" value="1"/>
</dbReference>
<dbReference type="GO" id="GO:0010468">
    <property type="term" value="P:regulation of gene expression"/>
    <property type="evidence" value="ECO:0007669"/>
    <property type="project" value="TreeGrafter"/>
</dbReference>
<keyword evidence="2" id="KW-0539">Nucleus</keyword>
<feature type="compositionally biased region" description="Polar residues" evidence="4">
    <location>
        <begin position="358"/>
        <end position="380"/>
    </location>
</feature>
<dbReference type="Pfam" id="PF00076">
    <property type="entry name" value="RRM_1"/>
    <property type="match status" value="2"/>
</dbReference>
<dbReference type="InterPro" id="IPR000504">
    <property type="entry name" value="RRM_dom"/>
</dbReference>
<dbReference type="SMART" id="SM00360">
    <property type="entry name" value="RRM"/>
    <property type="match status" value="2"/>
</dbReference>
<proteinExistence type="predicted"/>
<keyword evidence="7" id="KW-1185">Reference proteome</keyword>
<dbReference type="Gene3D" id="3.30.70.330">
    <property type="match status" value="2"/>
</dbReference>
<evidence type="ECO:0000256" key="2">
    <source>
        <dbReference type="ARBA" id="ARBA00023242"/>
    </source>
</evidence>
<evidence type="ECO:0000256" key="1">
    <source>
        <dbReference type="ARBA" id="ARBA00004123"/>
    </source>
</evidence>
<dbReference type="PROSITE" id="PS50102">
    <property type="entry name" value="RRM"/>
    <property type="match status" value="2"/>
</dbReference>
<dbReference type="PANTHER" id="PTHR48033">
    <property type="entry name" value="RNA-BINDING (RRM/RBD/RNP MOTIFS) FAMILY PROTEIN"/>
    <property type="match status" value="1"/>
</dbReference>
<evidence type="ECO:0000256" key="4">
    <source>
        <dbReference type="SAM" id="MobiDB-lite"/>
    </source>
</evidence>
<protein>
    <recommendedName>
        <fullName evidence="5">RRM domain-containing protein</fullName>
    </recommendedName>
</protein>
<sequence length="481" mass="52136">MARKNKTADKDKDKESEVKSTEESKSDNQEQLDPVPKKETEDNNDKDHESEEVVKSEEKQEPEKKKESEKPKDEKPKEHHSTTTVAPETYLTTVPPIIEKPPSAVATVNTLIDSTLKFFVGGLHPNTDEGELSAHFAKYGQILASQVMRDMATGRHRGFGFVTLKVQPNTMSVFKDTHVVSGKRVDVRAMQTDVAASLRKKIFVGGLSKALNEEMLQEYFSKFGEVDKVTIMRQLDGTSRGFGFIVFMTEEGAVGSLKNPTHFVYGNKVDVRAAETRPKTTTPAPSAAVYPYGVVQTPTDMYSASQMYRPQATYDPSQYANMTQQQMLQQYPQYQLLQQQMVQQQMAMAGTYGNYYSTSGQQPTSGQTASTGSNSSNPYGTASATATNPYAAATASTANPYGATAATAANPYATGSNNSANPYAAAAASGNPYAAATASANPYAASSAAYGAYRGKDQSAYQAGATHADVSSSRGYRQHPY</sequence>
<dbReference type="InParanoid" id="Q4N1H3"/>
<dbReference type="InterPro" id="IPR012677">
    <property type="entry name" value="Nucleotide-bd_a/b_plait_sf"/>
</dbReference>
<dbReference type="Proteomes" id="UP000001949">
    <property type="component" value="Unassembled WGS sequence"/>
</dbReference>
<evidence type="ECO:0000313" key="6">
    <source>
        <dbReference type="EMBL" id="EAN32119.1"/>
    </source>
</evidence>